<dbReference type="Proteomes" id="UP000054770">
    <property type="component" value="Unassembled WGS sequence"/>
</dbReference>
<protein>
    <submittedName>
        <fullName evidence="4">Enoyl-CoA hydratase</fullName>
    </submittedName>
</protein>
<accession>A0A158KJA4</accession>
<dbReference type="OrthoDB" id="9775794at2"/>
<comment type="similarity">
    <text evidence="1 3">Belongs to the enoyl-CoA hydratase/isomerase family.</text>
</comment>
<dbReference type="EMBL" id="FCON02000099">
    <property type="protein sequence ID" value="SAL81085.1"/>
    <property type="molecule type" value="Genomic_DNA"/>
</dbReference>
<proteinExistence type="inferred from homology"/>
<dbReference type="Gene3D" id="1.10.12.10">
    <property type="entry name" value="Lyase 2-enoyl-coa Hydratase, Chain A, domain 2"/>
    <property type="match status" value="1"/>
</dbReference>
<dbReference type="PANTHER" id="PTHR11941">
    <property type="entry name" value="ENOYL-COA HYDRATASE-RELATED"/>
    <property type="match status" value="1"/>
</dbReference>
<reference evidence="4" key="1">
    <citation type="submission" date="2016-01" db="EMBL/GenBank/DDBJ databases">
        <authorList>
            <person name="Peeters C."/>
        </authorList>
    </citation>
    <scope>NUCLEOTIDE SEQUENCE [LARGE SCALE GENOMIC DNA]</scope>
    <source>
        <strain evidence="4">LMG 22940</strain>
    </source>
</reference>
<dbReference type="PROSITE" id="PS00166">
    <property type="entry name" value="ENOYL_COA_HYDRATASE"/>
    <property type="match status" value="1"/>
</dbReference>
<dbReference type="FunFam" id="1.10.12.10:FF:000001">
    <property type="entry name" value="Probable enoyl-CoA hydratase, mitochondrial"/>
    <property type="match status" value="1"/>
</dbReference>
<dbReference type="GO" id="GO:0006635">
    <property type="term" value="P:fatty acid beta-oxidation"/>
    <property type="evidence" value="ECO:0007669"/>
    <property type="project" value="TreeGrafter"/>
</dbReference>
<keyword evidence="5" id="KW-1185">Reference proteome</keyword>
<dbReference type="Pfam" id="PF00378">
    <property type="entry name" value="ECH_1"/>
    <property type="match status" value="1"/>
</dbReference>
<dbReference type="InterPro" id="IPR014748">
    <property type="entry name" value="Enoyl-CoA_hydra_C"/>
</dbReference>
<evidence type="ECO:0000313" key="5">
    <source>
        <dbReference type="Proteomes" id="UP000054770"/>
    </source>
</evidence>
<dbReference type="CDD" id="cd06558">
    <property type="entry name" value="crotonase-like"/>
    <property type="match status" value="1"/>
</dbReference>
<evidence type="ECO:0000256" key="3">
    <source>
        <dbReference type="RuleBase" id="RU003707"/>
    </source>
</evidence>
<keyword evidence="2" id="KW-0456">Lyase</keyword>
<gene>
    <name evidence="4" type="ORF">AWB68_06022</name>
</gene>
<name>A0A158KJA4_9BURK</name>
<dbReference type="InterPro" id="IPR018376">
    <property type="entry name" value="Enoyl-CoA_hyd/isom_CS"/>
</dbReference>
<evidence type="ECO:0000256" key="1">
    <source>
        <dbReference type="ARBA" id="ARBA00005254"/>
    </source>
</evidence>
<comment type="caution">
    <text evidence="4">The sequence shown here is derived from an EMBL/GenBank/DDBJ whole genome shotgun (WGS) entry which is preliminary data.</text>
</comment>
<dbReference type="PANTHER" id="PTHR11941:SF54">
    <property type="entry name" value="ENOYL-COA HYDRATASE, MITOCHONDRIAL"/>
    <property type="match status" value="1"/>
</dbReference>
<sequence>MNTAHIERSGAAPVPLAACEDLQYLKLEQPVEFVWLITLNHRDKRNALCVPLLAELARVLAAAEVSYDVRAVVLTGGERFFSAGADIADMAARGVAAYADPVRLASWKAIETFPKPLIAAVNGFAIGGGHELVMLADIVVAADDATFSQREIVIGALPGDGATQRLPRVLGKTLAMKLVLTGEPLTAAEAERHGLVTEVVPPARSIARAIEIASLIAARAPLAVRLAKRAVLDSFETNLQRGLECEHQANLDVFKTEDRAEGHRAFVEKRPPHFKGR</sequence>
<dbReference type="InterPro" id="IPR029045">
    <property type="entry name" value="ClpP/crotonase-like_dom_sf"/>
</dbReference>
<dbReference type="GO" id="GO:0016836">
    <property type="term" value="F:hydro-lyase activity"/>
    <property type="evidence" value="ECO:0007669"/>
    <property type="project" value="UniProtKB-ARBA"/>
</dbReference>
<dbReference type="AlphaFoldDB" id="A0A158KJA4"/>
<dbReference type="Gene3D" id="3.90.226.10">
    <property type="entry name" value="2-enoyl-CoA Hydratase, Chain A, domain 1"/>
    <property type="match status" value="1"/>
</dbReference>
<dbReference type="InterPro" id="IPR001753">
    <property type="entry name" value="Enoyl-CoA_hydra/iso"/>
</dbReference>
<dbReference type="SUPFAM" id="SSF52096">
    <property type="entry name" value="ClpP/crotonase"/>
    <property type="match status" value="1"/>
</dbReference>
<dbReference type="RefSeq" id="WP_087648006.1">
    <property type="nucleotide sequence ID" value="NZ_FCON02000099.1"/>
</dbReference>
<evidence type="ECO:0000313" key="4">
    <source>
        <dbReference type="EMBL" id="SAL81085.1"/>
    </source>
</evidence>
<evidence type="ECO:0000256" key="2">
    <source>
        <dbReference type="ARBA" id="ARBA00023239"/>
    </source>
</evidence>
<organism evidence="4 5">
    <name type="scientific">Caballeronia choica</name>
    <dbReference type="NCBI Taxonomy" id="326476"/>
    <lineage>
        <taxon>Bacteria</taxon>
        <taxon>Pseudomonadati</taxon>
        <taxon>Pseudomonadota</taxon>
        <taxon>Betaproteobacteria</taxon>
        <taxon>Burkholderiales</taxon>
        <taxon>Burkholderiaceae</taxon>
        <taxon>Caballeronia</taxon>
    </lineage>
</organism>